<dbReference type="RefSeq" id="WP_272447238.1">
    <property type="nucleotide sequence ID" value="NZ_JAMQKC010000021.1"/>
</dbReference>
<accession>A0A9X3WIU4</accession>
<dbReference type="EMBL" id="JAMQKC010000021">
    <property type="protein sequence ID" value="MDC3418174.1"/>
    <property type="molecule type" value="Genomic_DNA"/>
</dbReference>
<proteinExistence type="predicted"/>
<reference evidence="1" key="1">
    <citation type="submission" date="2022-06" db="EMBL/GenBank/DDBJ databases">
        <title>Aquibacillus sp. a new bacterium isolated from soil saline samples.</title>
        <authorList>
            <person name="Galisteo C."/>
            <person name="De La Haba R."/>
            <person name="Sanchez-Porro C."/>
            <person name="Ventosa A."/>
        </authorList>
    </citation>
    <scope>NUCLEOTIDE SEQUENCE</scope>
    <source>
        <strain evidence="1">3ASR75-54</strain>
    </source>
</reference>
<gene>
    <name evidence="1" type="ORF">NC799_14885</name>
</gene>
<protein>
    <submittedName>
        <fullName evidence="1">SE1561 family protein</fullName>
    </submittedName>
</protein>
<dbReference type="InterPro" id="IPR047670">
    <property type="entry name" value="YfjT-like"/>
</dbReference>
<dbReference type="NCBIfam" id="NF040878">
    <property type="entry name" value="SE1561_fam"/>
    <property type="match status" value="1"/>
</dbReference>
<evidence type="ECO:0000313" key="1">
    <source>
        <dbReference type="EMBL" id="MDC3418174.1"/>
    </source>
</evidence>
<dbReference type="Proteomes" id="UP001145069">
    <property type="component" value="Unassembled WGS sequence"/>
</dbReference>
<dbReference type="AlphaFoldDB" id="A0A9X3WIU4"/>
<comment type="caution">
    <text evidence="1">The sequence shown here is derived from an EMBL/GenBank/DDBJ whole genome shotgun (WGS) entry which is preliminary data.</text>
</comment>
<organism evidence="1 2">
    <name type="scientific">Aquibacillus salsiterrae</name>
    <dbReference type="NCBI Taxonomy" id="2950439"/>
    <lineage>
        <taxon>Bacteria</taxon>
        <taxon>Bacillati</taxon>
        <taxon>Bacillota</taxon>
        <taxon>Bacilli</taxon>
        <taxon>Bacillales</taxon>
        <taxon>Bacillaceae</taxon>
        <taxon>Aquibacillus</taxon>
    </lineage>
</organism>
<sequence>MEQKAKVEQLKEQLQGFLLRLDSLDPAKMSIDDIDQLIRIIERMEQDLH</sequence>
<keyword evidence="2" id="KW-1185">Reference proteome</keyword>
<name>A0A9X3WIU4_9BACI</name>
<evidence type="ECO:0000313" key="2">
    <source>
        <dbReference type="Proteomes" id="UP001145069"/>
    </source>
</evidence>